<dbReference type="EnsemblMetazoa" id="G19695.5">
    <property type="protein sequence ID" value="G19695.5:cds"/>
    <property type="gene ID" value="G19695"/>
</dbReference>
<dbReference type="GO" id="GO:0005615">
    <property type="term" value="C:extracellular space"/>
    <property type="evidence" value="ECO:0007669"/>
    <property type="project" value="TreeGrafter"/>
</dbReference>
<dbReference type="CDD" id="cd00087">
    <property type="entry name" value="FReD"/>
    <property type="match status" value="1"/>
</dbReference>
<dbReference type="InterPro" id="IPR002181">
    <property type="entry name" value="Fibrinogen_a/b/g_C_dom"/>
</dbReference>
<dbReference type="PROSITE" id="PS51406">
    <property type="entry name" value="FIBRINOGEN_C_2"/>
    <property type="match status" value="1"/>
</dbReference>
<protein>
    <recommendedName>
        <fullName evidence="3">Fibrinogen C-terminal domain-containing protein</fullName>
    </recommendedName>
</protein>
<dbReference type="NCBIfam" id="NF040941">
    <property type="entry name" value="GGGWT_bact"/>
    <property type="match status" value="1"/>
</dbReference>
<keyword evidence="5" id="KW-1185">Reference proteome</keyword>
<dbReference type="Gene3D" id="3.90.215.10">
    <property type="entry name" value="Gamma Fibrinogen, chain A, domain 1"/>
    <property type="match status" value="1"/>
</dbReference>
<name>A0A8W8JJA2_MAGGI</name>
<dbReference type="InterPro" id="IPR050373">
    <property type="entry name" value="Fibrinogen_C-term_domain"/>
</dbReference>
<dbReference type="SUPFAM" id="SSF56496">
    <property type="entry name" value="Fibrinogen C-terminal domain-like"/>
    <property type="match status" value="1"/>
</dbReference>
<dbReference type="InterPro" id="IPR020837">
    <property type="entry name" value="Fibrinogen_CS"/>
</dbReference>
<dbReference type="Gene3D" id="4.10.530.10">
    <property type="entry name" value="Gamma-fibrinogen Carboxyl Terminal Fragment, domain 2"/>
    <property type="match status" value="1"/>
</dbReference>
<feature type="chain" id="PRO_5042431072" description="Fibrinogen C-terminal domain-containing protein" evidence="2">
    <location>
        <begin position="21"/>
        <end position="324"/>
    </location>
</feature>
<dbReference type="AlphaFoldDB" id="A0A8W8JJA2"/>
<evidence type="ECO:0000259" key="3">
    <source>
        <dbReference type="PROSITE" id="PS51406"/>
    </source>
</evidence>
<dbReference type="SMART" id="SM00186">
    <property type="entry name" value="FBG"/>
    <property type="match status" value="1"/>
</dbReference>
<proteinExistence type="predicted"/>
<dbReference type="InterPro" id="IPR014716">
    <property type="entry name" value="Fibrinogen_a/b/g_C_1"/>
</dbReference>
<dbReference type="Pfam" id="PF00147">
    <property type="entry name" value="Fibrinogen_C"/>
    <property type="match status" value="1"/>
</dbReference>
<keyword evidence="1" id="KW-1015">Disulfide bond</keyword>
<dbReference type="PANTHER" id="PTHR19143">
    <property type="entry name" value="FIBRINOGEN/TENASCIN/ANGIOPOEITIN"/>
    <property type="match status" value="1"/>
</dbReference>
<dbReference type="InterPro" id="IPR036056">
    <property type="entry name" value="Fibrinogen-like_C"/>
</dbReference>
<keyword evidence="2" id="KW-0732">Signal</keyword>
<evidence type="ECO:0000256" key="2">
    <source>
        <dbReference type="SAM" id="SignalP"/>
    </source>
</evidence>
<feature type="domain" description="Fibrinogen C-terminal" evidence="3">
    <location>
        <begin position="103"/>
        <end position="324"/>
    </location>
</feature>
<dbReference type="PROSITE" id="PS00514">
    <property type="entry name" value="FIBRINOGEN_C_1"/>
    <property type="match status" value="1"/>
</dbReference>
<evidence type="ECO:0000313" key="5">
    <source>
        <dbReference type="Proteomes" id="UP000005408"/>
    </source>
</evidence>
<dbReference type="PANTHER" id="PTHR19143:SF458">
    <property type="entry name" value="FIBRINOGEN C-TERMINAL DOMAIN-CONTAINING PROTEIN-RELATED"/>
    <property type="match status" value="1"/>
</dbReference>
<reference evidence="4" key="1">
    <citation type="submission" date="2022-08" db="UniProtKB">
        <authorList>
            <consortium name="EnsemblMetazoa"/>
        </authorList>
    </citation>
    <scope>IDENTIFICATION</scope>
    <source>
        <strain evidence="4">05x7-T-G4-1.051#20</strain>
    </source>
</reference>
<evidence type="ECO:0000313" key="4">
    <source>
        <dbReference type="EnsemblMetazoa" id="G19695.3:cds"/>
    </source>
</evidence>
<evidence type="ECO:0000256" key="1">
    <source>
        <dbReference type="ARBA" id="ARBA00023157"/>
    </source>
</evidence>
<dbReference type="Proteomes" id="UP000005408">
    <property type="component" value="Unassembled WGS sequence"/>
</dbReference>
<accession>A0A8W8JJA2</accession>
<dbReference type="EnsemblMetazoa" id="G19695.4">
    <property type="protein sequence ID" value="G19695.4:cds"/>
    <property type="gene ID" value="G19695"/>
</dbReference>
<feature type="signal peptide" evidence="2">
    <location>
        <begin position="1"/>
        <end position="20"/>
    </location>
</feature>
<sequence length="324" mass="36927">MTTIVNRLHLLLTLISMSKAMECQQFRANLEADNKISTQAPSDNLHAVSFATCSRSCINGCECFSFNSRSNMCRLYIHRSSCDPSNMTVSEAGWRSYTIFEIQPTETLPLDCKSLYMNGKRKSGVYTIYPWERSDPNYRPVQVYCDMETEGGGWTAIQRRVNGEESFYRNWTEYKLGFGSPNVDYWIGNNAIHQLTNGRNLSLRVTITPMNGGSVSFKMYHQFYVFGEDLNYTLQLAVPGNGNLDDVLLYSSGGRLTGMQFSTFDVDNDKSSYNCAATYYGGWWFDNCDYAYLNGPWLSNDWHNPWHSQYTTAVDVNGTSMLIK</sequence>
<organism evidence="4 5">
    <name type="scientific">Magallana gigas</name>
    <name type="common">Pacific oyster</name>
    <name type="synonym">Crassostrea gigas</name>
    <dbReference type="NCBI Taxonomy" id="29159"/>
    <lineage>
        <taxon>Eukaryota</taxon>
        <taxon>Metazoa</taxon>
        <taxon>Spiralia</taxon>
        <taxon>Lophotrochozoa</taxon>
        <taxon>Mollusca</taxon>
        <taxon>Bivalvia</taxon>
        <taxon>Autobranchia</taxon>
        <taxon>Pteriomorphia</taxon>
        <taxon>Ostreida</taxon>
        <taxon>Ostreoidea</taxon>
        <taxon>Ostreidae</taxon>
        <taxon>Magallana</taxon>
    </lineage>
</organism>
<dbReference type="EnsemblMetazoa" id="G19695.3">
    <property type="protein sequence ID" value="G19695.3:cds"/>
    <property type="gene ID" value="G19695"/>
</dbReference>